<organism evidence="1 2">
    <name type="scientific">Olleya namhaensis</name>
    <dbReference type="NCBI Taxonomy" id="1144750"/>
    <lineage>
        <taxon>Bacteria</taxon>
        <taxon>Pseudomonadati</taxon>
        <taxon>Bacteroidota</taxon>
        <taxon>Flavobacteriia</taxon>
        <taxon>Flavobacteriales</taxon>
        <taxon>Flavobacteriaceae</taxon>
    </lineage>
</organism>
<sequence>MTDLNSLISTFSNEEQQQFITFLEKKNKRSDTKNIQLYKLLQDKDLDTFTICNTLYGSQKKGAYHALRKRLYQSVIDFIANKHLADESTVEMQLIKLLITARACLTKKQYKTAYKLLAKAETIAIEHALFSILNEIYHTKIQYSYSQPQDKLEHYITAFKNNQHNAYTEDQLNIVYAKIRQTLNNINYKGVVLDLETLLNNTLEEHNINLENAITFKALYQIISIVSLSAFVTNDYYKIESFLLKHYTTLKSYKNREKQTYYHIQILYMIANTLFRNKKFDEASQYLNAMEIQLKSNQKKHFNTFILKHNLLKGLTFNYTNQQTEAIALLEKSTRLKHQDIESQLDIHLCLIMTHVQHDDYKKANQVMATFYHTDAYYETKAGKEWVIKKNLIDIIIQIELEHIDLVDSRLRSFKRQYYSYLKQINQNRVITYLSFVELYFKDPNIVTTTTFKARIESAFIWVDAQQEDIFVMSFYAWLKSKMENKPLYTITLELIEMAKTNVN</sequence>
<dbReference type="InterPro" id="IPR011990">
    <property type="entry name" value="TPR-like_helical_dom_sf"/>
</dbReference>
<dbReference type="AlphaFoldDB" id="A0A1I3TA17"/>
<name>A0A1I3TA17_9FLAO</name>
<keyword evidence="2" id="KW-1185">Reference proteome</keyword>
<dbReference type="STRING" id="1144750.SAMN05443431_11511"/>
<accession>A0A1I3TA17</accession>
<dbReference type="RefSeq" id="WP_090842408.1">
    <property type="nucleotide sequence ID" value="NZ_FORM01000015.1"/>
</dbReference>
<gene>
    <name evidence="1" type="ORF">SAMN05443431_11511</name>
</gene>
<proteinExistence type="predicted"/>
<evidence type="ECO:0000313" key="1">
    <source>
        <dbReference type="EMBL" id="SFJ66337.1"/>
    </source>
</evidence>
<dbReference type="Proteomes" id="UP000199559">
    <property type="component" value="Unassembled WGS sequence"/>
</dbReference>
<evidence type="ECO:0000313" key="2">
    <source>
        <dbReference type="Proteomes" id="UP000199559"/>
    </source>
</evidence>
<dbReference type="EMBL" id="FORM01000015">
    <property type="protein sequence ID" value="SFJ66337.1"/>
    <property type="molecule type" value="Genomic_DNA"/>
</dbReference>
<protein>
    <recommendedName>
        <fullName evidence="3">Tetratricopeptide repeat-containing protein</fullName>
    </recommendedName>
</protein>
<evidence type="ECO:0008006" key="3">
    <source>
        <dbReference type="Google" id="ProtNLM"/>
    </source>
</evidence>
<dbReference type="Gene3D" id="1.25.40.10">
    <property type="entry name" value="Tetratricopeptide repeat domain"/>
    <property type="match status" value="1"/>
</dbReference>
<reference evidence="2" key="1">
    <citation type="submission" date="2016-10" db="EMBL/GenBank/DDBJ databases">
        <authorList>
            <person name="Varghese N."/>
            <person name="Submissions S."/>
        </authorList>
    </citation>
    <scope>NUCLEOTIDE SEQUENCE [LARGE SCALE GENOMIC DNA]</scope>
    <source>
        <strain evidence="2">DSM 28881</strain>
    </source>
</reference>
<dbReference type="SUPFAM" id="SSF48452">
    <property type="entry name" value="TPR-like"/>
    <property type="match status" value="1"/>
</dbReference>